<organism evidence="4 5">
    <name type="scientific">Sphingomonas longa</name>
    <dbReference type="NCBI Taxonomy" id="2778730"/>
    <lineage>
        <taxon>Bacteria</taxon>
        <taxon>Pseudomonadati</taxon>
        <taxon>Pseudomonadota</taxon>
        <taxon>Alphaproteobacteria</taxon>
        <taxon>Sphingomonadales</taxon>
        <taxon>Sphingomonadaceae</taxon>
        <taxon>Sphingomonas</taxon>
    </lineage>
</organism>
<protein>
    <submittedName>
        <fullName evidence="4">TetR/AcrR family transcriptional regulator</fullName>
    </submittedName>
</protein>
<dbReference type="InterPro" id="IPR050109">
    <property type="entry name" value="HTH-type_TetR-like_transc_reg"/>
</dbReference>
<dbReference type="PANTHER" id="PTHR30055:SF219">
    <property type="entry name" value="TRANSCRIPTIONAL REGULATORY PROTEIN"/>
    <property type="match status" value="1"/>
</dbReference>
<sequence length="187" mass="19810">MSTSAKEAILAAARSAAQAHGYGGLNFRDLATAVGIKAASIHYHFPSKASLGAAVARRYWEDTAAELEAMSAGSAEPADGLRRYPDIFRRSLESGNRMCLCSFMAAEFDDLPDAVKTEVQTFTDINVAWLAKALAGKGLAGADDNERQARAIFAAIAGAQLVARSRADIALFDALIASYRKAGLLPE</sequence>
<feature type="DNA-binding region" description="H-T-H motif" evidence="2">
    <location>
        <begin position="26"/>
        <end position="45"/>
    </location>
</feature>
<dbReference type="InterPro" id="IPR036271">
    <property type="entry name" value="Tet_transcr_reg_TetR-rel_C_sf"/>
</dbReference>
<accession>A0ABS2DC11</accession>
<keyword evidence="1 2" id="KW-0238">DNA-binding</keyword>
<evidence type="ECO:0000256" key="1">
    <source>
        <dbReference type="ARBA" id="ARBA00023125"/>
    </source>
</evidence>
<keyword evidence="5" id="KW-1185">Reference proteome</keyword>
<name>A0ABS2DC11_9SPHN</name>
<comment type="caution">
    <text evidence="4">The sequence shown here is derived from an EMBL/GenBank/DDBJ whole genome shotgun (WGS) entry which is preliminary data.</text>
</comment>
<feature type="domain" description="HTH tetR-type" evidence="3">
    <location>
        <begin position="3"/>
        <end position="63"/>
    </location>
</feature>
<dbReference type="PANTHER" id="PTHR30055">
    <property type="entry name" value="HTH-TYPE TRANSCRIPTIONAL REGULATOR RUTR"/>
    <property type="match status" value="1"/>
</dbReference>
<evidence type="ECO:0000259" key="3">
    <source>
        <dbReference type="PROSITE" id="PS50977"/>
    </source>
</evidence>
<dbReference type="EMBL" id="JAFEMC010000005">
    <property type="protein sequence ID" value="MBM6578013.1"/>
    <property type="molecule type" value="Genomic_DNA"/>
</dbReference>
<dbReference type="Pfam" id="PF00440">
    <property type="entry name" value="TetR_N"/>
    <property type="match status" value="1"/>
</dbReference>
<dbReference type="Gene3D" id="1.10.357.10">
    <property type="entry name" value="Tetracycline Repressor, domain 2"/>
    <property type="match status" value="1"/>
</dbReference>
<dbReference type="PROSITE" id="PS50977">
    <property type="entry name" value="HTH_TETR_2"/>
    <property type="match status" value="1"/>
</dbReference>
<dbReference type="PRINTS" id="PR00455">
    <property type="entry name" value="HTHTETR"/>
</dbReference>
<proteinExistence type="predicted"/>
<dbReference type="InterPro" id="IPR001647">
    <property type="entry name" value="HTH_TetR"/>
</dbReference>
<gene>
    <name evidence="4" type="ORF">ILT43_16650</name>
</gene>
<dbReference type="SUPFAM" id="SSF48498">
    <property type="entry name" value="Tetracyclin repressor-like, C-terminal domain"/>
    <property type="match status" value="1"/>
</dbReference>
<dbReference type="InterPro" id="IPR009057">
    <property type="entry name" value="Homeodomain-like_sf"/>
</dbReference>
<evidence type="ECO:0000256" key="2">
    <source>
        <dbReference type="PROSITE-ProRule" id="PRU00335"/>
    </source>
</evidence>
<evidence type="ECO:0000313" key="4">
    <source>
        <dbReference type="EMBL" id="MBM6578013.1"/>
    </source>
</evidence>
<dbReference type="SUPFAM" id="SSF46689">
    <property type="entry name" value="Homeodomain-like"/>
    <property type="match status" value="1"/>
</dbReference>
<reference evidence="4 5" key="1">
    <citation type="submission" date="2020-12" db="EMBL/GenBank/DDBJ databases">
        <title>Sphingomonas sp.</title>
        <authorList>
            <person name="Kim M.K."/>
        </authorList>
    </citation>
    <scope>NUCLEOTIDE SEQUENCE [LARGE SCALE GENOMIC DNA]</scope>
    <source>
        <strain evidence="4 5">BT552</strain>
    </source>
</reference>
<evidence type="ECO:0000313" key="5">
    <source>
        <dbReference type="Proteomes" id="UP000763641"/>
    </source>
</evidence>
<dbReference type="RefSeq" id="WP_204200110.1">
    <property type="nucleotide sequence ID" value="NZ_JAFEMC010000005.1"/>
</dbReference>
<dbReference type="Proteomes" id="UP000763641">
    <property type="component" value="Unassembled WGS sequence"/>
</dbReference>